<proteinExistence type="predicted"/>
<dbReference type="AlphaFoldDB" id="A0A1S4AI69"/>
<dbReference type="OrthoDB" id="10362214at2759"/>
<accession>A0A1S4AI69</accession>
<feature type="region of interest" description="Disordered" evidence="1">
    <location>
        <begin position="524"/>
        <end position="545"/>
    </location>
</feature>
<organism evidence="2">
    <name type="scientific">Nicotiana tabacum</name>
    <name type="common">Common tobacco</name>
    <dbReference type="NCBI Taxonomy" id="4097"/>
    <lineage>
        <taxon>Eukaryota</taxon>
        <taxon>Viridiplantae</taxon>
        <taxon>Streptophyta</taxon>
        <taxon>Embryophyta</taxon>
        <taxon>Tracheophyta</taxon>
        <taxon>Spermatophyta</taxon>
        <taxon>Magnoliopsida</taxon>
        <taxon>eudicotyledons</taxon>
        <taxon>Gunneridae</taxon>
        <taxon>Pentapetalae</taxon>
        <taxon>asterids</taxon>
        <taxon>lamiids</taxon>
        <taxon>Solanales</taxon>
        <taxon>Solanaceae</taxon>
        <taxon>Nicotianoideae</taxon>
        <taxon>Nicotianeae</taxon>
        <taxon>Nicotiana</taxon>
    </lineage>
</organism>
<reference evidence="2" key="1">
    <citation type="submission" date="2025-08" db="UniProtKB">
        <authorList>
            <consortium name="RefSeq"/>
        </authorList>
    </citation>
    <scope>IDENTIFICATION</scope>
</reference>
<sequence length="742" mass="83357">MASESHLPIIEPEDSPISAIPQSEPAAAEENRRLRVCMLEMWDAWSNGKEPPSIIPGFPELLPRTSGTSNVPIPVTNPFIPFGYPTISANFTGMPSEVRPQAPFSEAPSTLFTAPPVSTTAQPTVPKSCFEPSAFTFQVPQFQLDNAHVTPNSYPQHPQFESPMEQERALRNPKQEEMVRKIKSLEQTLKNMQDLSGQNSVSYSDLCMFPPVHLPVGFKMPKFKKYDWHGDPIAHLKRYCNQLKGEGGKEEFLMAYFGGELDGNCVRMKKIAESFREYAIKWREQVARVKPPMDETEMVNVFLQAQEADYFQNMMSVMGKPFAEAIKIGEMVGNGLKTGRIISQSALRATSQAIQSGSGGLANRKKREEGAMMASGLRGPHRSRDHSYLPSRTPQHYYLHQDAAYTVAPPPYAMGLLQLVPPNWQNPKSASYRPGTRCAYHSGAEGHDTEDCWTLKRAVENLIEQKRVVLRDEEVHNVTNNPLPAHNNGPVIGMICDDKEFYPALKVIIAIADSEARPKAAAKQARNEKKITPTPQVAEKAVETNTGAAPAKDAILYVPRAPRKEQLILNTPKIFEQRKVTLNVPKLYVPKGTYVARGPIILPRLTEPVVISRAPQSPMRGPTAVPWNYSKTMVTYKGKEIMGEVNEMNQPRNYHNLEEQKMLKLSKDKWFPPKKPVCAEEAEEFFRKMKTSKYAIIDQLRNTPSQVSFLSLFFSSNEHQKVLLKTLNEAYVPVENSVEQLE</sequence>
<feature type="region of interest" description="Disordered" evidence="1">
    <location>
        <begin position="1"/>
        <end position="26"/>
    </location>
</feature>
<protein>
    <submittedName>
        <fullName evidence="2">Uncharacterized protein</fullName>
    </submittedName>
</protein>
<gene>
    <name evidence="2" type="primary">LOC107797942</name>
</gene>
<dbReference type="KEGG" id="nta:107797942"/>
<dbReference type="PANTHER" id="PTHR32108:SF9">
    <property type="entry name" value="REVERSE TRANSCRIPTASE RNASE H-LIKE DOMAIN-CONTAINING PROTEIN"/>
    <property type="match status" value="1"/>
</dbReference>
<dbReference type="PaxDb" id="4097-A0A1S4AI69"/>
<name>A0A1S4AI69_TOBAC</name>
<evidence type="ECO:0000256" key="1">
    <source>
        <dbReference type="SAM" id="MobiDB-lite"/>
    </source>
</evidence>
<evidence type="ECO:0000313" key="2">
    <source>
        <dbReference type="RefSeq" id="XP_016476351.1"/>
    </source>
</evidence>
<dbReference type="PANTHER" id="PTHR32108">
    <property type="entry name" value="DNA-DIRECTED RNA POLYMERASE SUBUNIT ALPHA"/>
    <property type="match status" value="1"/>
</dbReference>
<dbReference type="CDD" id="cd00299">
    <property type="entry name" value="GST_C_family"/>
    <property type="match status" value="1"/>
</dbReference>
<dbReference type="RefSeq" id="XP_016476351.1">
    <property type="nucleotide sequence ID" value="XM_016620865.1"/>
</dbReference>